<dbReference type="AlphaFoldDB" id="A0AAN7YTA8"/>
<protein>
    <recommendedName>
        <fullName evidence="10">General transcription factor 3C polypeptide 5</fullName>
    </recommendedName>
</protein>
<proteinExistence type="predicted"/>
<accession>A0AAN7YTA8</accession>
<feature type="compositionally biased region" description="Polar residues" evidence="5">
    <location>
        <begin position="621"/>
        <end position="633"/>
    </location>
</feature>
<feature type="domain" description="Transcription factor IIIC subunit Tfc1/Sfc1 triple barrel" evidence="7">
    <location>
        <begin position="45"/>
        <end position="169"/>
    </location>
</feature>
<evidence type="ECO:0000313" key="8">
    <source>
        <dbReference type="EMBL" id="KAK5579466.1"/>
    </source>
</evidence>
<comment type="subcellular location">
    <subcellularLocation>
        <location evidence="1">Nucleus</location>
    </subcellularLocation>
</comment>
<feature type="compositionally biased region" description="Basic and acidic residues" evidence="5">
    <location>
        <begin position="696"/>
        <end position="709"/>
    </location>
</feature>
<evidence type="ECO:0000256" key="3">
    <source>
        <dbReference type="ARBA" id="ARBA00023163"/>
    </source>
</evidence>
<feature type="domain" description="Transcription factor IIIC subunit 5 HTH" evidence="6">
    <location>
        <begin position="222"/>
        <end position="369"/>
    </location>
</feature>
<reference evidence="8 9" key="1">
    <citation type="submission" date="2023-11" db="EMBL/GenBank/DDBJ databases">
        <title>Dfirmibasis_genome.</title>
        <authorList>
            <person name="Edelbroek B."/>
            <person name="Kjellin J."/>
            <person name="Jerlstrom-Hultqvist J."/>
            <person name="Soderbom F."/>
        </authorList>
    </citation>
    <scope>NUCLEOTIDE SEQUENCE [LARGE SCALE GENOMIC DNA]</scope>
    <source>
        <strain evidence="8 9">TNS-C-14</strain>
    </source>
</reference>
<dbReference type="PANTHER" id="PTHR13230">
    <property type="entry name" value="GENERAL TRANSCRIPTION FACTOR IIIC, POLYPEPTIDE 5"/>
    <property type="match status" value="1"/>
</dbReference>
<feature type="region of interest" description="Disordered" evidence="5">
    <location>
        <begin position="112"/>
        <end position="144"/>
    </location>
</feature>
<keyword evidence="4" id="KW-0539">Nucleus</keyword>
<gene>
    <name evidence="8" type="ORF">RB653_009149</name>
</gene>
<dbReference type="InterPro" id="IPR042536">
    <property type="entry name" value="TFIIIC_tauA_Sfc1"/>
</dbReference>
<evidence type="ECO:0000256" key="2">
    <source>
        <dbReference type="ARBA" id="ARBA00023125"/>
    </source>
</evidence>
<feature type="compositionally biased region" description="Acidic residues" evidence="5">
    <location>
        <begin position="710"/>
        <end position="738"/>
    </location>
</feature>
<dbReference type="GO" id="GO:0000127">
    <property type="term" value="C:transcription factor TFIIIC complex"/>
    <property type="evidence" value="ECO:0007669"/>
    <property type="project" value="InterPro"/>
</dbReference>
<feature type="region of interest" description="Disordered" evidence="5">
    <location>
        <begin position="374"/>
        <end position="463"/>
    </location>
</feature>
<dbReference type="InterPro" id="IPR019136">
    <property type="entry name" value="TF_IIIC_su-5_HTH"/>
</dbReference>
<feature type="compositionally biased region" description="Acidic residues" evidence="5">
    <location>
        <begin position="758"/>
        <end position="785"/>
    </location>
</feature>
<evidence type="ECO:0000256" key="5">
    <source>
        <dbReference type="SAM" id="MobiDB-lite"/>
    </source>
</evidence>
<comment type="caution">
    <text evidence="8">The sequence shown here is derived from an EMBL/GenBank/DDBJ whole genome shotgun (WGS) entry which is preliminary data.</text>
</comment>
<dbReference type="FunFam" id="3.30.200.160:FF:000002">
    <property type="entry name" value="Transcription factor IIIC, subunit 5"/>
    <property type="match status" value="1"/>
</dbReference>
<evidence type="ECO:0000313" key="9">
    <source>
        <dbReference type="Proteomes" id="UP001344447"/>
    </source>
</evidence>
<feature type="compositionally biased region" description="Basic and acidic residues" evidence="5">
    <location>
        <begin position="678"/>
        <end position="689"/>
    </location>
</feature>
<evidence type="ECO:0000256" key="4">
    <source>
        <dbReference type="ARBA" id="ARBA00023242"/>
    </source>
</evidence>
<dbReference type="Pfam" id="PF17682">
    <property type="entry name" value="Tau95_N"/>
    <property type="match status" value="1"/>
</dbReference>
<feature type="region of interest" description="Disordered" evidence="5">
    <location>
        <begin position="614"/>
        <end position="785"/>
    </location>
</feature>
<organism evidence="8 9">
    <name type="scientific">Dictyostelium firmibasis</name>
    <dbReference type="NCBI Taxonomy" id="79012"/>
    <lineage>
        <taxon>Eukaryota</taxon>
        <taxon>Amoebozoa</taxon>
        <taxon>Evosea</taxon>
        <taxon>Eumycetozoa</taxon>
        <taxon>Dictyostelia</taxon>
        <taxon>Dictyosteliales</taxon>
        <taxon>Dictyosteliaceae</taxon>
        <taxon>Dictyostelium</taxon>
    </lineage>
</organism>
<feature type="region of interest" description="Disordered" evidence="5">
    <location>
        <begin position="176"/>
        <end position="199"/>
    </location>
</feature>
<dbReference type="GO" id="GO:0005634">
    <property type="term" value="C:nucleus"/>
    <property type="evidence" value="ECO:0007669"/>
    <property type="project" value="UniProtKB-SubCell"/>
</dbReference>
<feature type="compositionally biased region" description="Acidic residues" evidence="5">
    <location>
        <begin position="662"/>
        <end position="672"/>
    </location>
</feature>
<dbReference type="Proteomes" id="UP001344447">
    <property type="component" value="Unassembled WGS sequence"/>
</dbReference>
<evidence type="ECO:0000259" key="7">
    <source>
        <dbReference type="Pfam" id="PF17682"/>
    </source>
</evidence>
<dbReference type="PANTHER" id="PTHR13230:SF5">
    <property type="entry name" value="GENERAL TRANSCRIPTION FACTOR 3C POLYPEPTIDE 5"/>
    <property type="match status" value="1"/>
</dbReference>
<dbReference type="Pfam" id="PF09734">
    <property type="entry name" value="Tau95"/>
    <property type="match status" value="1"/>
</dbReference>
<keyword evidence="9" id="KW-1185">Reference proteome</keyword>
<name>A0AAN7YTA8_9MYCE</name>
<dbReference type="InterPro" id="IPR040454">
    <property type="entry name" value="TF_IIIC_Tfc1/Sfc1"/>
</dbReference>
<dbReference type="InterPro" id="IPR041499">
    <property type="entry name" value="Tfc1/Sfc1_N"/>
</dbReference>
<dbReference type="GO" id="GO:0001002">
    <property type="term" value="F:RNA polymerase III type 1 promoter sequence-specific DNA binding"/>
    <property type="evidence" value="ECO:0007669"/>
    <property type="project" value="TreeGrafter"/>
</dbReference>
<dbReference type="EMBL" id="JAVFKY010000003">
    <property type="protein sequence ID" value="KAK5579466.1"/>
    <property type="molecule type" value="Genomic_DNA"/>
</dbReference>
<evidence type="ECO:0008006" key="10">
    <source>
        <dbReference type="Google" id="ProtNLM"/>
    </source>
</evidence>
<keyword evidence="2" id="KW-0238">DNA-binding</keyword>
<sequence length="785" mass="89999">MNDETNSINNNNNNNSSSLVPILVDNVRYDKAIVRPLPTKAYYGLEYPANVQNADKAIESVGGLSKISNVIKSREKEYLQLKFRPNNPTCKPTFGTKSPTCHLLLRVRPNKQPQQDTNFDNDEAMNSPKPLPTPTSNQKQQESEKFDATIIALVPSTIRFDGLCDFQYLIKSDTKSSYTDNNASSTTNSSTGVTTKQQKDQQYYVQQYSDNNEIMKDEPMNLIPPLFSRIDFPQNYLFKSNPNAQFDQSTKQFVFSKPSARKVTGLAKFSNNAIPIAPQDLPKVFGVNELMKKTRDILVELFDKRPIWLYISLLDRVQKEGGLVAHTKRLLPSLAFNFIDGPWRKCWVRLGFDPRIHPETSQYQTIDFRISEQESHFASNQSLNNNNKELDKNKEKDTSKENKEKEIDKDTSKENKESGTDDISNKNDNDDNNTENKVDDENGDNNGKNNKNTIEKKTNDDNANIIKNKEEKVVDEVQKVGRGQKDEKLIIQNGVNGETKVNPSRKKLLEINTFEFNSQQQSQPPSSQAQLLLKSADEPQDFYQPPAYDYTFKTAPAMLSNLYQIVDIEEPSIADYWASVKIESTCQKRFGWFSESSFREGIERMKARFGVMDSKMRFKSRSNPNMKSTTKTTQLKETKSKGRLKKNTTTTPTKKDKNNENNNEDDKMDTDETNITKSNKEKEIDESLKNDSLAQMEKDNEYLHEKDGEIEMDSDVVGGFDDDDDEDKPFELLDDFDGTDNIQMKQIDDFFGNTQTNEDSEEEEDEEEEEEEEEEDSDFDFDESE</sequence>
<evidence type="ECO:0000259" key="6">
    <source>
        <dbReference type="Pfam" id="PF09734"/>
    </source>
</evidence>
<dbReference type="Gene3D" id="3.30.200.160">
    <property type="entry name" value="TFIIIC, subcomplex tauA, subunit Sfc1, barrel domain"/>
    <property type="match status" value="1"/>
</dbReference>
<feature type="compositionally biased region" description="Basic and acidic residues" evidence="5">
    <location>
        <begin position="388"/>
        <end position="440"/>
    </location>
</feature>
<evidence type="ECO:0000256" key="1">
    <source>
        <dbReference type="ARBA" id="ARBA00004123"/>
    </source>
</evidence>
<keyword evidence="3" id="KW-0804">Transcription</keyword>
<dbReference type="GO" id="GO:0001003">
    <property type="term" value="F:RNA polymerase III type 2 promoter sequence-specific DNA binding"/>
    <property type="evidence" value="ECO:0007669"/>
    <property type="project" value="TreeGrafter"/>
</dbReference>
<dbReference type="GO" id="GO:0006384">
    <property type="term" value="P:transcription initiation at RNA polymerase III promoter"/>
    <property type="evidence" value="ECO:0007669"/>
    <property type="project" value="InterPro"/>
</dbReference>